<feature type="chain" id="PRO_5045792255" evidence="1">
    <location>
        <begin position="30"/>
        <end position="204"/>
    </location>
</feature>
<gene>
    <name evidence="2" type="ORF">LTR16_009566</name>
</gene>
<feature type="signal peptide" evidence="1">
    <location>
        <begin position="1"/>
        <end position="29"/>
    </location>
</feature>
<evidence type="ECO:0000313" key="3">
    <source>
        <dbReference type="Proteomes" id="UP001357485"/>
    </source>
</evidence>
<protein>
    <submittedName>
        <fullName evidence="2">Uncharacterized protein</fullName>
    </submittedName>
</protein>
<keyword evidence="3" id="KW-1185">Reference proteome</keyword>
<dbReference type="Proteomes" id="UP001357485">
    <property type="component" value="Unassembled WGS sequence"/>
</dbReference>
<comment type="caution">
    <text evidence="2">The sequence shown here is derived from an EMBL/GenBank/DDBJ whole genome shotgun (WGS) entry which is preliminary data.</text>
</comment>
<feature type="non-terminal residue" evidence="2">
    <location>
        <position position="204"/>
    </location>
</feature>
<evidence type="ECO:0000313" key="2">
    <source>
        <dbReference type="EMBL" id="KAK5277614.1"/>
    </source>
</evidence>
<reference evidence="2 3" key="1">
    <citation type="submission" date="2023-08" db="EMBL/GenBank/DDBJ databases">
        <title>Black Yeasts Isolated from many extreme environments.</title>
        <authorList>
            <person name="Coleine C."/>
            <person name="Stajich J.E."/>
            <person name="Selbmann L."/>
        </authorList>
    </citation>
    <scope>NUCLEOTIDE SEQUENCE [LARGE SCALE GENOMIC DNA]</scope>
    <source>
        <strain evidence="2 3">CCFEE 536</strain>
    </source>
</reference>
<dbReference type="EMBL" id="JAVRRA010002524">
    <property type="protein sequence ID" value="KAK5277614.1"/>
    <property type="molecule type" value="Genomic_DNA"/>
</dbReference>
<name>A0ABR0M2X9_9PEZI</name>
<accession>A0ABR0M2X9</accession>
<keyword evidence="1" id="KW-0732">Signal</keyword>
<feature type="non-terminal residue" evidence="2">
    <location>
        <position position="1"/>
    </location>
</feature>
<organism evidence="2 3">
    <name type="scientific">Cryomyces antarcticus</name>
    <dbReference type="NCBI Taxonomy" id="329879"/>
    <lineage>
        <taxon>Eukaryota</taxon>
        <taxon>Fungi</taxon>
        <taxon>Dikarya</taxon>
        <taxon>Ascomycota</taxon>
        <taxon>Pezizomycotina</taxon>
        <taxon>Dothideomycetes</taxon>
        <taxon>Dothideomycetes incertae sedis</taxon>
        <taxon>Cryomyces</taxon>
    </lineage>
</organism>
<proteinExistence type="predicted"/>
<sequence length="204" mass="22832">DVTESMLMARFTMLLRCSYLCSTVGVAFTNCVPVPVDNMAKRTRCASFFSEWLGEMIKIHSSFGFKMTIMAMGAFAADSVRRTFSSYRGTTEMVNYIGVTNPAAISYMNVDKYPASAPIPNQISSMEMHINDMMTLHEYLNEKRIGALTRALLDHTADELSVFFINMARNLFTNESMGGMPGMTSSGIPNGGWLDQRAFIFWDK</sequence>
<evidence type="ECO:0000256" key="1">
    <source>
        <dbReference type="SAM" id="SignalP"/>
    </source>
</evidence>